<reference evidence="2" key="2">
    <citation type="submission" date="2015-01" db="EMBL/GenBank/DDBJ databases">
        <title>Evolutionary Origins and Diversification of the Mycorrhizal Mutualists.</title>
        <authorList>
            <consortium name="DOE Joint Genome Institute"/>
            <consortium name="Mycorrhizal Genomics Consortium"/>
            <person name="Kohler A."/>
            <person name="Kuo A."/>
            <person name="Nagy L.G."/>
            <person name="Floudas D."/>
            <person name="Copeland A."/>
            <person name="Barry K.W."/>
            <person name="Cichocki N."/>
            <person name="Veneault-Fourrey C."/>
            <person name="LaButti K."/>
            <person name="Lindquist E.A."/>
            <person name="Lipzen A."/>
            <person name="Lundell T."/>
            <person name="Morin E."/>
            <person name="Murat C."/>
            <person name="Riley R."/>
            <person name="Ohm R."/>
            <person name="Sun H."/>
            <person name="Tunlid A."/>
            <person name="Henrissat B."/>
            <person name="Grigoriev I.V."/>
            <person name="Hibbett D.S."/>
            <person name="Martin F."/>
        </authorList>
    </citation>
    <scope>NUCLEOTIDE SEQUENCE [LARGE SCALE GENOMIC DNA]</scope>
    <source>
        <strain evidence="2">MUT 4182</strain>
    </source>
</reference>
<accession>A0A0C3K9Q4</accession>
<dbReference type="EMBL" id="KN823309">
    <property type="protein sequence ID" value="KIO18138.1"/>
    <property type="molecule type" value="Genomic_DNA"/>
</dbReference>
<reference evidence="1 2" key="1">
    <citation type="submission" date="2014-04" db="EMBL/GenBank/DDBJ databases">
        <authorList>
            <consortium name="DOE Joint Genome Institute"/>
            <person name="Kuo A."/>
            <person name="Girlanda M."/>
            <person name="Perotto S."/>
            <person name="Kohler A."/>
            <person name="Nagy L.G."/>
            <person name="Floudas D."/>
            <person name="Copeland A."/>
            <person name="Barry K.W."/>
            <person name="Cichocki N."/>
            <person name="Veneault-Fourrey C."/>
            <person name="LaButti K."/>
            <person name="Lindquist E.A."/>
            <person name="Lipzen A."/>
            <person name="Lundell T."/>
            <person name="Morin E."/>
            <person name="Murat C."/>
            <person name="Sun H."/>
            <person name="Tunlid A."/>
            <person name="Henrissat B."/>
            <person name="Grigoriev I.V."/>
            <person name="Hibbett D.S."/>
            <person name="Martin F."/>
            <person name="Nordberg H.P."/>
            <person name="Cantor M.N."/>
            <person name="Hua S.X."/>
        </authorList>
    </citation>
    <scope>NUCLEOTIDE SEQUENCE [LARGE SCALE GENOMIC DNA]</scope>
    <source>
        <strain evidence="1 2">MUT 4182</strain>
    </source>
</reference>
<proteinExistence type="predicted"/>
<gene>
    <name evidence="1" type="ORF">M407DRAFT_32179</name>
</gene>
<name>A0A0C3K9Q4_9AGAM</name>
<dbReference type="Proteomes" id="UP000054248">
    <property type="component" value="Unassembled WGS sequence"/>
</dbReference>
<dbReference type="AlphaFoldDB" id="A0A0C3K9Q4"/>
<organism evidence="1 2">
    <name type="scientific">Tulasnella calospora MUT 4182</name>
    <dbReference type="NCBI Taxonomy" id="1051891"/>
    <lineage>
        <taxon>Eukaryota</taxon>
        <taxon>Fungi</taxon>
        <taxon>Dikarya</taxon>
        <taxon>Basidiomycota</taxon>
        <taxon>Agaricomycotina</taxon>
        <taxon>Agaricomycetes</taxon>
        <taxon>Cantharellales</taxon>
        <taxon>Tulasnellaceae</taxon>
        <taxon>Tulasnella</taxon>
    </lineage>
</organism>
<protein>
    <submittedName>
        <fullName evidence="1">Uncharacterized protein</fullName>
    </submittedName>
</protein>
<evidence type="ECO:0000313" key="1">
    <source>
        <dbReference type="EMBL" id="KIO18138.1"/>
    </source>
</evidence>
<evidence type="ECO:0000313" key="2">
    <source>
        <dbReference type="Proteomes" id="UP000054248"/>
    </source>
</evidence>
<sequence>MDAAATRFHAFERFERFFEDGAPTNSDCWKECLTANFPSAFTLQLTGTESTGRPVQAKSNRH</sequence>
<keyword evidence="2" id="KW-1185">Reference proteome</keyword>
<dbReference type="HOGENOM" id="CLU_2905831_0_0_1"/>